<dbReference type="Proteomes" id="UP000799424">
    <property type="component" value="Unassembled WGS sequence"/>
</dbReference>
<dbReference type="EMBL" id="MU006239">
    <property type="protein sequence ID" value="KAF2820833.1"/>
    <property type="molecule type" value="Genomic_DNA"/>
</dbReference>
<reference evidence="1" key="1">
    <citation type="journal article" date="2020" name="Stud. Mycol.">
        <title>101 Dothideomycetes genomes: a test case for predicting lifestyles and emergence of pathogens.</title>
        <authorList>
            <person name="Haridas S."/>
            <person name="Albert R."/>
            <person name="Binder M."/>
            <person name="Bloem J."/>
            <person name="Labutti K."/>
            <person name="Salamov A."/>
            <person name="Andreopoulos B."/>
            <person name="Baker S."/>
            <person name="Barry K."/>
            <person name="Bills G."/>
            <person name="Bluhm B."/>
            <person name="Cannon C."/>
            <person name="Castanera R."/>
            <person name="Culley D."/>
            <person name="Daum C."/>
            <person name="Ezra D."/>
            <person name="Gonzalez J."/>
            <person name="Henrissat B."/>
            <person name="Kuo A."/>
            <person name="Liang C."/>
            <person name="Lipzen A."/>
            <person name="Lutzoni F."/>
            <person name="Magnuson J."/>
            <person name="Mondo S."/>
            <person name="Nolan M."/>
            <person name="Ohm R."/>
            <person name="Pangilinan J."/>
            <person name="Park H.-J."/>
            <person name="Ramirez L."/>
            <person name="Alfaro M."/>
            <person name="Sun H."/>
            <person name="Tritt A."/>
            <person name="Yoshinaga Y."/>
            <person name="Zwiers L.-H."/>
            <person name="Turgeon B."/>
            <person name="Goodwin S."/>
            <person name="Spatafora J."/>
            <person name="Crous P."/>
            <person name="Grigoriev I."/>
        </authorList>
    </citation>
    <scope>NUCLEOTIDE SEQUENCE</scope>
    <source>
        <strain evidence="1">CBS 113818</strain>
    </source>
</reference>
<proteinExistence type="predicted"/>
<gene>
    <name evidence="1" type="ORF">CC86DRAFT_386875</name>
</gene>
<evidence type="ECO:0000313" key="1">
    <source>
        <dbReference type="EMBL" id="KAF2820833.1"/>
    </source>
</evidence>
<protein>
    <submittedName>
        <fullName evidence="1">Uncharacterized protein</fullName>
    </submittedName>
</protein>
<evidence type="ECO:0000313" key="2">
    <source>
        <dbReference type="Proteomes" id="UP000799424"/>
    </source>
</evidence>
<keyword evidence="2" id="KW-1185">Reference proteome</keyword>
<dbReference type="AlphaFoldDB" id="A0A6A6ZJB3"/>
<sequence length="233" mass="25827">MIVRCIDVCTAVQEELDQLEVSVLCRDLLSVNGSFYADSSQNSRTLKRLAPSGVVSVGVAWRKSNIERIMFTSPLRLPKLMELVVEDLFAISNCCRTENFLRRLSANRANLTLVQDLFMLVVHKSNFAFLMKALADSRSFVHDVNRSSNPIGNATSPVAGQLLQMISSSQNVACIDWKHNWYSCASAGASNICEKELPRKQHDWIPSVNSDATLAAIESGSAICFESDIGFQY</sequence>
<name>A0A6A6ZJB3_9PLEO</name>
<accession>A0A6A6ZJB3</accession>
<organism evidence="1 2">
    <name type="scientific">Ophiobolus disseminans</name>
    <dbReference type="NCBI Taxonomy" id="1469910"/>
    <lineage>
        <taxon>Eukaryota</taxon>
        <taxon>Fungi</taxon>
        <taxon>Dikarya</taxon>
        <taxon>Ascomycota</taxon>
        <taxon>Pezizomycotina</taxon>
        <taxon>Dothideomycetes</taxon>
        <taxon>Pleosporomycetidae</taxon>
        <taxon>Pleosporales</taxon>
        <taxon>Pleosporineae</taxon>
        <taxon>Phaeosphaeriaceae</taxon>
        <taxon>Ophiobolus</taxon>
    </lineage>
</organism>